<proteinExistence type="predicted"/>
<reference evidence="2 3" key="1">
    <citation type="submission" date="2017-07" db="EMBL/GenBank/DDBJ databases">
        <title>Draft Genome Sequences of Select Purple Nonsulfur Bacteria.</title>
        <authorList>
            <person name="Lasarre B."/>
            <person name="Mckinlay J.B."/>
        </authorList>
    </citation>
    <scope>NUCLEOTIDE SEQUENCE [LARGE SCALE GENOMIC DNA]</scope>
    <source>
        <strain evidence="2 3">DSM 11907</strain>
    </source>
</reference>
<protein>
    <recommendedName>
        <fullName evidence="1">Endoribonuclease L-PSP/chorismate mutase-like domain-containing protein</fullName>
    </recommendedName>
</protein>
<dbReference type="InterPro" id="IPR035959">
    <property type="entry name" value="RutC-like_sf"/>
</dbReference>
<dbReference type="CDD" id="cd02199">
    <property type="entry name" value="YjgF_YER057c_UK114_like_1"/>
    <property type="match status" value="1"/>
</dbReference>
<evidence type="ECO:0000313" key="3">
    <source>
        <dbReference type="Proteomes" id="UP000248863"/>
    </source>
</evidence>
<dbReference type="InterPro" id="IPR013813">
    <property type="entry name" value="Endoribo_LPSP/chorism_mut-like"/>
</dbReference>
<dbReference type="Proteomes" id="UP000248863">
    <property type="component" value="Unassembled WGS sequence"/>
</dbReference>
<comment type="caution">
    <text evidence="2">The sequence shown here is derived from an EMBL/GenBank/DDBJ whole genome shotgun (WGS) entry which is preliminary data.</text>
</comment>
<evidence type="ECO:0000259" key="1">
    <source>
        <dbReference type="Pfam" id="PF14588"/>
    </source>
</evidence>
<evidence type="ECO:0000313" key="2">
    <source>
        <dbReference type="EMBL" id="RAI26348.1"/>
    </source>
</evidence>
<dbReference type="SUPFAM" id="SSF55298">
    <property type="entry name" value="YjgF-like"/>
    <property type="match status" value="1"/>
</dbReference>
<feature type="domain" description="Endoribonuclease L-PSP/chorismate mutase-like" evidence="1">
    <location>
        <begin position="4"/>
        <end position="138"/>
    </location>
</feature>
<dbReference type="PANTHER" id="PTHR43760">
    <property type="entry name" value="ENDORIBONUCLEASE-RELATED"/>
    <property type="match status" value="1"/>
</dbReference>
<keyword evidence="3" id="KW-1185">Reference proteome</keyword>
<gene>
    <name evidence="2" type="ORF">CH338_30820</name>
</gene>
<name>A0A327JSR3_9BRAD</name>
<dbReference type="Gene3D" id="3.30.1330.40">
    <property type="entry name" value="RutC-like"/>
    <property type="match status" value="1"/>
</dbReference>
<dbReference type="Pfam" id="PF14588">
    <property type="entry name" value="YjgF_endoribonc"/>
    <property type="match status" value="1"/>
</dbReference>
<dbReference type="PANTHER" id="PTHR43760:SF1">
    <property type="entry name" value="ENDORIBONUCLEASE L-PSP_CHORISMATE MUTASE-LIKE DOMAIN-CONTAINING PROTEIN"/>
    <property type="match status" value="1"/>
</dbReference>
<dbReference type="AlphaFoldDB" id="A0A327JSR3"/>
<dbReference type="OrthoDB" id="9806350at2"/>
<dbReference type="EMBL" id="NPEU01000953">
    <property type="protein sequence ID" value="RAI26348.1"/>
    <property type="molecule type" value="Genomic_DNA"/>
</dbReference>
<dbReference type="RefSeq" id="WP_111360781.1">
    <property type="nucleotide sequence ID" value="NZ_NHSK01000100.1"/>
</dbReference>
<accession>A0A327JSR3</accession>
<sequence>MSIESRLQELGLVLPPPPALPPGTVLPFAPVRVVGRRAVISGHGPVLPDGRLWAQPGRVGDGVSLDDAREAARLTGLSILTSLRRELGSLDRVTAWVRAFGMVTSAPGFQAMPAVINGFSDLILAVYGPERGQHARSAIGVAELPFGIAVEIEAEVEID</sequence>
<organism evidence="2 3">
    <name type="scientific">Rhodoplanes elegans</name>
    <dbReference type="NCBI Taxonomy" id="29408"/>
    <lineage>
        <taxon>Bacteria</taxon>
        <taxon>Pseudomonadati</taxon>
        <taxon>Pseudomonadota</taxon>
        <taxon>Alphaproteobacteria</taxon>
        <taxon>Hyphomicrobiales</taxon>
        <taxon>Nitrobacteraceae</taxon>
        <taxon>Rhodoplanes</taxon>
    </lineage>
</organism>